<name>X1T228_9ZZZZ</name>
<dbReference type="InterPro" id="IPR008928">
    <property type="entry name" value="6-hairpin_glycosidase_sf"/>
</dbReference>
<feature type="non-terminal residue" evidence="6">
    <location>
        <position position="1"/>
    </location>
</feature>
<protein>
    <recommendedName>
        <fullName evidence="2">alpha-L-rhamnosidase</fullName>
        <ecNumber evidence="2">3.2.1.40</ecNumber>
    </recommendedName>
</protein>
<dbReference type="AlphaFoldDB" id="X1T228"/>
<evidence type="ECO:0000256" key="2">
    <source>
        <dbReference type="ARBA" id="ARBA00012652"/>
    </source>
</evidence>
<dbReference type="EMBL" id="BARW01017136">
    <property type="protein sequence ID" value="GAI99258.1"/>
    <property type="molecule type" value="Genomic_DNA"/>
</dbReference>
<reference evidence="6" key="1">
    <citation type="journal article" date="2014" name="Front. Microbiol.">
        <title>High frequency of phylogenetically diverse reductive dehalogenase-homologous genes in deep subseafloor sedimentary metagenomes.</title>
        <authorList>
            <person name="Kawai M."/>
            <person name="Futagami T."/>
            <person name="Toyoda A."/>
            <person name="Takaki Y."/>
            <person name="Nishi S."/>
            <person name="Hori S."/>
            <person name="Arai W."/>
            <person name="Tsubouchi T."/>
            <person name="Morono Y."/>
            <person name="Uchiyama I."/>
            <person name="Ito T."/>
            <person name="Fujiyama A."/>
            <person name="Inagaki F."/>
            <person name="Takami H."/>
        </authorList>
    </citation>
    <scope>NUCLEOTIDE SEQUENCE</scope>
    <source>
        <strain evidence="6">Expedition CK06-06</strain>
    </source>
</reference>
<dbReference type="InterPro" id="IPR016007">
    <property type="entry name" value="Alpha_rhamnosid"/>
</dbReference>
<dbReference type="PANTHER" id="PTHR33307:SF6">
    <property type="entry name" value="ALPHA-RHAMNOSIDASE (EUROFUNG)-RELATED"/>
    <property type="match status" value="1"/>
</dbReference>
<feature type="domain" description="Alpha-L-rhamnosidase six-hairpin glycosidase" evidence="4">
    <location>
        <begin position="2"/>
        <end position="43"/>
    </location>
</feature>
<evidence type="ECO:0000256" key="1">
    <source>
        <dbReference type="ARBA" id="ARBA00001445"/>
    </source>
</evidence>
<sequence>TTYPSWGYSISKGATTVWESFEVDNHSLNMKMFGSTEKFFYKDLAGIGPAAPGFRKINIKPRIVKDLTYAKASLKTVRGLVSSSWNRTGNSLALEVTIPVNSEAKVGVPKIGLKKVMITESNKPVWKNDRFVKTVSGITTGTETDDYVTFDVGSGSYRFQLKGQK</sequence>
<accession>X1T228</accession>
<dbReference type="InterPro" id="IPR012341">
    <property type="entry name" value="6hp_glycosidase-like_sf"/>
</dbReference>
<dbReference type="PANTHER" id="PTHR33307">
    <property type="entry name" value="ALPHA-RHAMNOSIDASE (EUROFUNG)"/>
    <property type="match status" value="1"/>
</dbReference>
<dbReference type="EC" id="3.2.1.40" evidence="2"/>
<evidence type="ECO:0000259" key="4">
    <source>
        <dbReference type="Pfam" id="PF17389"/>
    </source>
</evidence>
<keyword evidence="3" id="KW-0378">Hydrolase</keyword>
<dbReference type="GO" id="GO:0030596">
    <property type="term" value="F:alpha-L-rhamnosidase activity"/>
    <property type="evidence" value="ECO:0007669"/>
    <property type="project" value="UniProtKB-EC"/>
</dbReference>
<proteinExistence type="predicted"/>
<comment type="caution">
    <text evidence="6">The sequence shown here is derived from an EMBL/GenBank/DDBJ whole genome shotgun (WGS) entry which is preliminary data.</text>
</comment>
<evidence type="ECO:0000259" key="5">
    <source>
        <dbReference type="Pfam" id="PF17390"/>
    </source>
</evidence>
<dbReference type="Gene3D" id="2.60.420.10">
    <property type="entry name" value="Maltose phosphorylase, domain 3"/>
    <property type="match status" value="1"/>
</dbReference>
<dbReference type="Pfam" id="PF17390">
    <property type="entry name" value="Bac_rhamnosid_C"/>
    <property type="match status" value="1"/>
</dbReference>
<feature type="domain" description="Alpha-L-rhamnosidase C-terminal" evidence="5">
    <location>
        <begin position="46"/>
        <end position="116"/>
    </location>
</feature>
<dbReference type="InterPro" id="IPR035398">
    <property type="entry name" value="Bac_rhamnosid_C"/>
</dbReference>
<dbReference type="InterPro" id="IPR035396">
    <property type="entry name" value="Bac_rhamnosid6H"/>
</dbReference>
<organism evidence="6">
    <name type="scientific">marine sediment metagenome</name>
    <dbReference type="NCBI Taxonomy" id="412755"/>
    <lineage>
        <taxon>unclassified sequences</taxon>
        <taxon>metagenomes</taxon>
        <taxon>ecological metagenomes</taxon>
    </lineage>
</organism>
<dbReference type="SUPFAM" id="SSF48208">
    <property type="entry name" value="Six-hairpin glycosidases"/>
    <property type="match status" value="1"/>
</dbReference>
<dbReference type="Gene3D" id="1.50.10.10">
    <property type="match status" value="1"/>
</dbReference>
<evidence type="ECO:0000256" key="3">
    <source>
        <dbReference type="ARBA" id="ARBA00022801"/>
    </source>
</evidence>
<dbReference type="GO" id="GO:0005975">
    <property type="term" value="P:carbohydrate metabolic process"/>
    <property type="evidence" value="ECO:0007669"/>
    <property type="project" value="InterPro"/>
</dbReference>
<comment type="catalytic activity">
    <reaction evidence="1">
        <text>Hydrolysis of terminal non-reducing alpha-L-rhamnose residues in alpha-L-rhamnosides.</text>
        <dbReference type="EC" id="3.2.1.40"/>
    </reaction>
</comment>
<gene>
    <name evidence="6" type="ORF">S12H4_29670</name>
</gene>
<evidence type="ECO:0000313" key="6">
    <source>
        <dbReference type="EMBL" id="GAI99258.1"/>
    </source>
</evidence>
<dbReference type="Pfam" id="PF17389">
    <property type="entry name" value="Bac_rhamnosid6H"/>
    <property type="match status" value="1"/>
</dbReference>